<comment type="subcellular location">
    <subcellularLocation>
        <location evidence="1">Mitochondrion</location>
    </subcellularLocation>
</comment>
<reference evidence="20" key="1">
    <citation type="submission" date="2025-08" db="UniProtKB">
        <authorList>
            <consortium name="Ensembl"/>
        </authorList>
    </citation>
    <scope>IDENTIFICATION</scope>
</reference>
<dbReference type="FunFam" id="3.90.740.10:FF:000014">
    <property type="entry name" value="valine--tRNA ligase, mitochondrial"/>
    <property type="match status" value="1"/>
</dbReference>
<evidence type="ECO:0000256" key="5">
    <source>
        <dbReference type="ARBA" id="ARBA00022741"/>
    </source>
</evidence>
<comment type="catalytic activity">
    <reaction evidence="14">
        <text>tRNA(Val) + L-valine + ATP = L-valyl-tRNA(Val) + AMP + diphosphate</text>
        <dbReference type="Rhea" id="RHEA:10704"/>
        <dbReference type="Rhea" id="RHEA-COMP:9672"/>
        <dbReference type="Rhea" id="RHEA-COMP:9708"/>
        <dbReference type="ChEBI" id="CHEBI:30616"/>
        <dbReference type="ChEBI" id="CHEBI:33019"/>
        <dbReference type="ChEBI" id="CHEBI:57762"/>
        <dbReference type="ChEBI" id="CHEBI:78442"/>
        <dbReference type="ChEBI" id="CHEBI:78537"/>
        <dbReference type="ChEBI" id="CHEBI:456215"/>
        <dbReference type="EC" id="6.1.1.9"/>
    </reaction>
</comment>
<dbReference type="PANTHER" id="PTHR11946:SF71">
    <property type="entry name" value="VALINE--TRNA LIGASE, MITOCHONDRIAL"/>
    <property type="match status" value="1"/>
</dbReference>
<keyword evidence="10 15" id="KW-0030">Aminoacyl-tRNA synthetase</keyword>
<protein>
    <recommendedName>
        <fullName evidence="12">Valine--tRNA ligase, mitochondrial</fullName>
        <ecNumber evidence="3">6.1.1.9</ecNumber>
    </recommendedName>
    <alternativeName>
        <fullName evidence="11">Valyl-tRNA synthetase</fullName>
    </alternativeName>
</protein>
<evidence type="ECO:0000256" key="16">
    <source>
        <dbReference type="SAM" id="Coils"/>
    </source>
</evidence>
<dbReference type="NCBIfam" id="TIGR00422">
    <property type="entry name" value="valS"/>
    <property type="match status" value="1"/>
</dbReference>
<evidence type="ECO:0000256" key="17">
    <source>
        <dbReference type="SAM" id="MobiDB-lite"/>
    </source>
</evidence>
<evidence type="ECO:0000259" key="18">
    <source>
        <dbReference type="Pfam" id="PF00133"/>
    </source>
</evidence>
<dbReference type="InterPro" id="IPR002303">
    <property type="entry name" value="Valyl-tRNA_ligase"/>
</dbReference>
<feature type="coiled-coil region" evidence="16">
    <location>
        <begin position="962"/>
        <end position="1017"/>
    </location>
</feature>
<dbReference type="InterPro" id="IPR014729">
    <property type="entry name" value="Rossmann-like_a/b/a_fold"/>
</dbReference>
<dbReference type="Ensembl" id="ENSSSCT00050006891.1">
    <property type="protein sequence ID" value="ENSSSCP00050002974.1"/>
    <property type="gene ID" value="ENSSSCG00050005011.1"/>
</dbReference>
<dbReference type="InterPro" id="IPR002300">
    <property type="entry name" value="aa-tRNA-synth_Ia"/>
</dbReference>
<evidence type="ECO:0000256" key="13">
    <source>
        <dbReference type="ARBA" id="ARBA00043854"/>
    </source>
</evidence>
<dbReference type="InterPro" id="IPR001412">
    <property type="entry name" value="aa-tRNA-synth_I_CS"/>
</dbReference>
<dbReference type="AlphaFoldDB" id="A0A8D1JTE8"/>
<dbReference type="InterPro" id="IPR033705">
    <property type="entry name" value="Anticodon_Ia_Val"/>
</dbReference>
<evidence type="ECO:0000256" key="10">
    <source>
        <dbReference type="ARBA" id="ARBA00023146"/>
    </source>
</evidence>
<keyword evidence="4 15" id="KW-0436">Ligase</keyword>
<keyword evidence="6 15" id="KW-0067">ATP-binding</keyword>
<dbReference type="InterPro" id="IPR013155">
    <property type="entry name" value="M/V/L/I-tRNA-synth_anticd-bd"/>
</dbReference>
<dbReference type="GO" id="GO:0006438">
    <property type="term" value="P:valyl-tRNA aminoacylation"/>
    <property type="evidence" value="ECO:0007669"/>
    <property type="project" value="InterPro"/>
</dbReference>
<dbReference type="GO" id="GO:0005739">
    <property type="term" value="C:mitochondrion"/>
    <property type="evidence" value="ECO:0007669"/>
    <property type="project" value="UniProtKB-SubCell"/>
</dbReference>
<evidence type="ECO:0000256" key="8">
    <source>
        <dbReference type="ARBA" id="ARBA00022946"/>
    </source>
</evidence>
<dbReference type="GO" id="GO:0002161">
    <property type="term" value="F:aminoacyl-tRNA deacylase activity"/>
    <property type="evidence" value="ECO:0007669"/>
    <property type="project" value="InterPro"/>
</dbReference>
<evidence type="ECO:0000259" key="19">
    <source>
        <dbReference type="Pfam" id="PF08264"/>
    </source>
</evidence>
<dbReference type="GO" id="GO:0005524">
    <property type="term" value="F:ATP binding"/>
    <property type="evidence" value="ECO:0007669"/>
    <property type="project" value="UniProtKB-KW"/>
</dbReference>
<evidence type="ECO:0000256" key="3">
    <source>
        <dbReference type="ARBA" id="ARBA00013169"/>
    </source>
</evidence>
<dbReference type="GO" id="GO:0004832">
    <property type="term" value="F:valine-tRNA ligase activity"/>
    <property type="evidence" value="ECO:0007669"/>
    <property type="project" value="UniProtKB-EC"/>
</dbReference>
<comment type="function">
    <text evidence="13">Catalyzes the attachment of valine to tRNA(Val) in a two-step reaction: valine is first activated by ATP to form Val-AMP and then transferred to the acceptor end of tRNA(Val).</text>
</comment>
<dbReference type="InterPro" id="IPR009008">
    <property type="entry name" value="Val/Leu/Ile-tRNA-synth_edit"/>
</dbReference>
<dbReference type="FunFam" id="3.40.50.620:FF:000120">
    <property type="entry name" value="Valine--tRNA ligase, mitochondrial"/>
    <property type="match status" value="1"/>
</dbReference>
<keyword evidence="16" id="KW-0175">Coiled coil</keyword>
<accession>A0A8D1JTE8</accession>
<dbReference type="Gene3D" id="3.40.50.620">
    <property type="entry name" value="HUPs"/>
    <property type="match status" value="2"/>
</dbReference>
<keyword evidence="7 15" id="KW-0648">Protein biosynthesis</keyword>
<dbReference type="FunFam" id="1.10.730.10:FF:000019">
    <property type="entry name" value="Valine--tRNA ligase, mitochondrial"/>
    <property type="match status" value="1"/>
</dbReference>
<comment type="similarity">
    <text evidence="2 15">Belongs to the class-I aminoacyl-tRNA synthetase family.</text>
</comment>
<dbReference type="Gene3D" id="3.90.740.10">
    <property type="entry name" value="Valyl/Leucyl/Isoleucyl-tRNA synthetase, editing domain"/>
    <property type="match status" value="2"/>
</dbReference>
<dbReference type="SUPFAM" id="SSF52374">
    <property type="entry name" value="Nucleotidylyl transferase"/>
    <property type="match status" value="1"/>
</dbReference>
<dbReference type="CDD" id="cd07962">
    <property type="entry name" value="Anticodon_Ia_Val"/>
    <property type="match status" value="1"/>
</dbReference>
<dbReference type="Pfam" id="PF08264">
    <property type="entry name" value="Anticodon_1"/>
    <property type="match status" value="1"/>
</dbReference>
<keyword evidence="5 15" id="KW-0547">Nucleotide-binding</keyword>
<dbReference type="NCBIfam" id="NF004349">
    <property type="entry name" value="PRK05729.1"/>
    <property type="match status" value="1"/>
</dbReference>
<evidence type="ECO:0000256" key="9">
    <source>
        <dbReference type="ARBA" id="ARBA00023128"/>
    </source>
</evidence>
<evidence type="ECO:0000313" key="20">
    <source>
        <dbReference type="Ensembl" id="ENSSSCP00050002974.1"/>
    </source>
</evidence>
<dbReference type="CDD" id="cd00817">
    <property type="entry name" value="ValRS_core"/>
    <property type="match status" value="1"/>
</dbReference>
<dbReference type="PANTHER" id="PTHR11946">
    <property type="entry name" value="VALYL-TRNA SYNTHETASES"/>
    <property type="match status" value="1"/>
</dbReference>
<feature type="domain" description="Methionyl/Valyl/Leucyl/Isoleucyl-tRNA synthetase anticodon-binding" evidence="19">
    <location>
        <begin position="745"/>
        <end position="893"/>
    </location>
</feature>
<feature type="domain" description="Aminoacyl-tRNA synthetase class Ia" evidence="18">
    <location>
        <begin position="113"/>
        <end position="700"/>
    </location>
</feature>
<evidence type="ECO:0000256" key="11">
    <source>
        <dbReference type="ARBA" id="ARBA00029936"/>
    </source>
</evidence>
<dbReference type="FunFam" id="3.90.740.10:FF:000007">
    <property type="entry name" value="Valine--tRNA ligase, mitochondrial"/>
    <property type="match status" value="1"/>
</dbReference>
<dbReference type="SUPFAM" id="SSF47323">
    <property type="entry name" value="Anticodon-binding domain of a subclass of class I aminoacyl-tRNA synthetases"/>
    <property type="match status" value="1"/>
</dbReference>
<dbReference type="SUPFAM" id="SSF50677">
    <property type="entry name" value="ValRS/IleRS/LeuRS editing domain"/>
    <property type="match status" value="1"/>
</dbReference>
<sequence length="1027" mass="114281">MPHLPLASFRPPLRGLRPTRCFPRSHSLSTQSEPHGSPISRRNREAKQKRLREKQAALETGIAAKGKPPAESTKAWTPKEIVLYEIPTEHGEKKDVSRPLPPAYSPRYVEAAWYPWWVREGFFRPEYQTRLPQATGETFSMCIPPPNVTGSLHIGHALTVAIQDALVRWHRMRGDRVLWVPGSDHAGIATQAVVEKKLWKERGLRRRELSREDFLREVWKWKEEKGGEICQQLRVLGASLDWDRECFTMDAGSSVAVTEAFVRLYKAGLLYRSRQLVNWSCALRSAISDIEVESRPLSGRTELRLPGCPTPVSFGLLVSVAFPVDGEPDAEVVVGTTRPETLPGDVAVAVHPDDARYTHLHGRQLHHPLTGQLLPLITDCAVQPHLGTGAVKVTPAHSPADAELGARHGLSPLSVIAEDGTMTSLCGDWLQGLHRFVAREKIVSALRERGLFRGLQNHPMVLPICSRSGDVVEYLLKSQWFVRCQEMGEQAAKAVVSGALELSPSFHQKNWQHWFSHIGDWCVSRQLWWGHRIPAYLVVEEHAKGNTEDCWVVGRTEAEAREVAAELTGRPGAELTLERDPDVLDTWFSSALFPFSALGWPQETPDLARFYPLSLLETGSDLLLFWVGRMVMLGTQLTGQLPFSKVLQEKLRDGNLDPAELAIAAAAQKKDFPHGIPECGTDALRFTLCSHGALGGDLHLSVSEVLSFRHFCNKIWNALRFILNALGEKFIPQPLEELCPTSPMDAWILSCLARTAQECERGFLTRELALVTHALHHFWLHNLCDVYLEAVKPVLSHSPRPPGPPQVLFSCADVGLRLLAPLMPFLAEELWQRLPLRPGNTTAPSICVAPYPSAHSLEHWHQPELERRFSRVQEAVQALRALRATYQLTKARPRVLLQTSEPGEQGLFEAFLGPLSTLGHCGAVGFLPPGAAAPSSWAQASLSDTAQVYMELQGLVDPQTHLPRLAARRQKLQKQLDGLLARTPSEGEAESQSQQRLSSLQLELSKLDKAASHLRQLMDASPSPGEL</sequence>
<feature type="compositionally biased region" description="Basic and acidic residues" evidence="17">
    <location>
        <begin position="42"/>
        <end position="56"/>
    </location>
</feature>
<evidence type="ECO:0000256" key="14">
    <source>
        <dbReference type="ARBA" id="ARBA00047552"/>
    </source>
</evidence>
<feature type="region of interest" description="Disordered" evidence="17">
    <location>
        <begin position="1"/>
        <end position="73"/>
    </location>
</feature>
<keyword evidence="9" id="KW-0496">Mitochondrion</keyword>
<evidence type="ECO:0000256" key="7">
    <source>
        <dbReference type="ARBA" id="ARBA00022917"/>
    </source>
</evidence>
<organism evidence="20 21">
    <name type="scientific">Sus scrofa</name>
    <name type="common">Pig</name>
    <dbReference type="NCBI Taxonomy" id="9823"/>
    <lineage>
        <taxon>Eukaryota</taxon>
        <taxon>Metazoa</taxon>
        <taxon>Chordata</taxon>
        <taxon>Craniata</taxon>
        <taxon>Vertebrata</taxon>
        <taxon>Euteleostomi</taxon>
        <taxon>Mammalia</taxon>
        <taxon>Eutheria</taxon>
        <taxon>Laurasiatheria</taxon>
        <taxon>Artiodactyla</taxon>
        <taxon>Suina</taxon>
        <taxon>Suidae</taxon>
        <taxon>Sus</taxon>
    </lineage>
</organism>
<evidence type="ECO:0000313" key="21">
    <source>
        <dbReference type="Proteomes" id="UP000694571"/>
    </source>
</evidence>
<dbReference type="PROSITE" id="PS00178">
    <property type="entry name" value="AA_TRNA_LIGASE_I"/>
    <property type="match status" value="1"/>
</dbReference>
<dbReference type="Proteomes" id="UP000694571">
    <property type="component" value="Unplaced"/>
</dbReference>
<evidence type="ECO:0000256" key="2">
    <source>
        <dbReference type="ARBA" id="ARBA00005594"/>
    </source>
</evidence>
<dbReference type="InterPro" id="IPR009080">
    <property type="entry name" value="tRNAsynth_Ia_anticodon-bd"/>
</dbReference>
<dbReference type="EC" id="6.1.1.9" evidence="3"/>
<proteinExistence type="inferred from homology"/>
<dbReference type="FunFam" id="3.40.50.620:FF:000020">
    <property type="entry name" value="Valine--tRNA ligase, mitochondrial"/>
    <property type="match status" value="1"/>
</dbReference>
<evidence type="ECO:0000256" key="1">
    <source>
        <dbReference type="ARBA" id="ARBA00004173"/>
    </source>
</evidence>
<dbReference type="Gene3D" id="1.10.730.10">
    <property type="entry name" value="Isoleucyl-tRNA Synthetase, Domain 1"/>
    <property type="match status" value="1"/>
</dbReference>
<evidence type="ECO:0000256" key="12">
    <source>
        <dbReference type="ARBA" id="ARBA00040837"/>
    </source>
</evidence>
<evidence type="ECO:0000256" key="15">
    <source>
        <dbReference type="RuleBase" id="RU363035"/>
    </source>
</evidence>
<name>A0A8D1JTE8_PIG</name>
<evidence type="ECO:0000256" key="4">
    <source>
        <dbReference type="ARBA" id="ARBA00022598"/>
    </source>
</evidence>
<evidence type="ECO:0000256" key="6">
    <source>
        <dbReference type="ARBA" id="ARBA00022840"/>
    </source>
</evidence>
<keyword evidence="8" id="KW-0809">Transit peptide</keyword>
<dbReference type="Pfam" id="PF00133">
    <property type="entry name" value="tRNA-synt_1"/>
    <property type="match status" value="1"/>
</dbReference>
<dbReference type="PRINTS" id="PR00986">
    <property type="entry name" value="TRNASYNTHVAL"/>
</dbReference>